<dbReference type="RefSeq" id="WP_089887863.1">
    <property type="nucleotide sequence ID" value="NZ_CALLJM010000011.1"/>
</dbReference>
<organism evidence="1 2">
    <name type="scientific">Lentibacter algarum</name>
    <dbReference type="NCBI Taxonomy" id="576131"/>
    <lineage>
        <taxon>Bacteria</taxon>
        <taxon>Pseudomonadati</taxon>
        <taxon>Pseudomonadota</taxon>
        <taxon>Alphaproteobacteria</taxon>
        <taxon>Rhodobacterales</taxon>
        <taxon>Roseobacteraceae</taxon>
        <taxon>Lentibacter</taxon>
    </lineage>
</organism>
<name>A0A1H3HWM3_9RHOB</name>
<dbReference type="Proteomes" id="UP000199026">
    <property type="component" value="Unassembled WGS sequence"/>
</dbReference>
<dbReference type="GeneID" id="78123493"/>
<dbReference type="AlphaFoldDB" id="A0A1H3HWM3"/>
<protein>
    <submittedName>
        <fullName evidence="1">Uncharacterized protein</fullName>
    </submittedName>
</protein>
<dbReference type="EMBL" id="FNPR01000001">
    <property type="protein sequence ID" value="SDY19665.1"/>
    <property type="molecule type" value="Genomic_DNA"/>
</dbReference>
<sequence length="76" mass="8799">MALTSTNVISGLGLFQKFSSVSDGFVRWMEKLDAQRVEPYRLRIAALHALSDEELEELKLRRENIELHVLNSLFYC</sequence>
<proteinExistence type="predicted"/>
<reference evidence="1 2" key="1">
    <citation type="submission" date="2016-10" db="EMBL/GenBank/DDBJ databases">
        <authorList>
            <person name="de Groot N.N."/>
        </authorList>
    </citation>
    <scope>NUCLEOTIDE SEQUENCE [LARGE SCALE GENOMIC DNA]</scope>
    <source>
        <strain evidence="1 2">DSM 24677</strain>
    </source>
</reference>
<gene>
    <name evidence="1" type="ORF">SAMN05444486_101697</name>
</gene>
<evidence type="ECO:0000313" key="2">
    <source>
        <dbReference type="Proteomes" id="UP000199026"/>
    </source>
</evidence>
<dbReference type="STRING" id="576131.SAMN05444486_101697"/>
<evidence type="ECO:0000313" key="1">
    <source>
        <dbReference type="EMBL" id="SDY19665.1"/>
    </source>
</evidence>
<keyword evidence="2" id="KW-1185">Reference proteome</keyword>
<accession>A0A1H3HWM3</accession>